<dbReference type="Gene3D" id="3.40.50.620">
    <property type="entry name" value="HUPs"/>
    <property type="match status" value="1"/>
</dbReference>
<dbReference type="GO" id="GO:0003919">
    <property type="term" value="F:FMN adenylyltransferase activity"/>
    <property type="evidence" value="ECO:0007669"/>
    <property type="project" value="UniProtKB-UniRule"/>
</dbReference>
<comment type="catalytic activity">
    <reaction evidence="13 15">
        <text>riboflavin + ATP = FMN + ADP + H(+)</text>
        <dbReference type="Rhea" id="RHEA:14357"/>
        <dbReference type="ChEBI" id="CHEBI:15378"/>
        <dbReference type="ChEBI" id="CHEBI:30616"/>
        <dbReference type="ChEBI" id="CHEBI:57986"/>
        <dbReference type="ChEBI" id="CHEBI:58210"/>
        <dbReference type="ChEBI" id="CHEBI:456216"/>
        <dbReference type="EC" id="2.7.1.26"/>
    </reaction>
</comment>
<keyword evidence="6 15" id="KW-0808">Transferase</keyword>
<name>A0A0R2PS50_9GAMM</name>
<dbReference type="AlphaFoldDB" id="A0A0R2PS50"/>
<keyword evidence="12" id="KW-0511">Multifunctional enzyme</keyword>
<accession>A0A0R2PS50</accession>
<comment type="catalytic activity">
    <reaction evidence="14 15">
        <text>FMN + ATP + H(+) = FAD + diphosphate</text>
        <dbReference type="Rhea" id="RHEA:17237"/>
        <dbReference type="ChEBI" id="CHEBI:15378"/>
        <dbReference type="ChEBI" id="CHEBI:30616"/>
        <dbReference type="ChEBI" id="CHEBI:33019"/>
        <dbReference type="ChEBI" id="CHEBI:57692"/>
        <dbReference type="ChEBI" id="CHEBI:58210"/>
        <dbReference type="EC" id="2.7.7.2"/>
    </reaction>
</comment>
<evidence type="ECO:0000313" key="17">
    <source>
        <dbReference type="EMBL" id="KRO40814.1"/>
    </source>
</evidence>
<evidence type="ECO:0000256" key="13">
    <source>
        <dbReference type="ARBA" id="ARBA00047880"/>
    </source>
</evidence>
<dbReference type="GO" id="GO:0009231">
    <property type="term" value="P:riboflavin biosynthetic process"/>
    <property type="evidence" value="ECO:0007669"/>
    <property type="project" value="InterPro"/>
</dbReference>
<evidence type="ECO:0000259" key="16">
    <source>
        <dbReference type="SMART" id="SM00904"/>
    </source>
</evidence>
<comment type="pathway">
    <text evidence="3 15">Cofactor biosynthesis; FMN biosynthesis; FMN from riboflavin (ATP route): step 1/1.</text>
</comment>
<dbReference type="PANTHER" id="PTHR22749">
    <property type="entry name" value="RIBOFLAVIN KINASE/FMN ADENYLYLTRANSFERASE"/>
    <property type="match status" value="1"/>
</dbReference>
<protein>
    <recommendedName>
        <fullName evidence="15">Riboflavin biosynthesis protein</fullName>
    </recommendedName>
    <domain>
        <recommendedName>
            <fullName evidence="15">Riboflavin kinase</fullName>
            <ecNumber evidence="15">2.7.1.26</ecNumber>
        </recommendedName>
        <alternativeName>
            <fullName evidence="15">Flavokinase</fullName>
        </alternativeName>
    </domain>
    <domain>
        <recommendedName>
            <fullName evidence="15">FMN adenylyltransferase</fullName>
            <ecNumber evidence="15">2.7.7.2</ecNumber>
        </recommendedName>
        <alternativeName>
            <fullName evidence="15">FAD pyrophosphorylase</fullName>
        </alternativeName>
        <alternativeName>
            <fullName evidence="15">FAD synthase</fullName>
        </alternativeName>
    </domain>
</protein>
<evidence type="ECO:0000256" key="15">
    <source>
        <dbReference type="PIRNR" id="PIRNR004491"/>
    </source>
</evidence>
<evidence type="ECO:0000256" key="9">
    <source>
        <dbReference type="ARBA" id="ARBA00022777"/>
    </source>
</evidence>
<dbReference type="Pfam" id="PF01687">
    <property type="entry name" value="Flavokinase"/>
    <property type="match status" value="1"/>
</dbReference>
<dbReference type="NCBIfam" id="TIGR00083">
    <property type="entry name" value="ribF"/>
    <property type="match status" value="1"/>
</dbReference>
<dbReference type="GO" id="GO:0009398">
    <property type="term" value="P:FMN biosynthetic process"/>
    <property type="evidence" value="ECO:0007669"/>
    <property type="project" value="UniProtKB-UniRule"/>
</dbReference>
<dbReference type="PANTHER" id="PTHR22749:SF6">
    <property type="entry name" value="RIBOFLAVIN KINASE"/>
    <property type="match status" value="1"/>
</dbReference>
<dbReference type="NCBIfam" id="NF004159">
    <property type="entry name" value="PRK05627.1-2"/>
    <property type="match status" value="1"/>
</dbReference>
<dbReference type="InterPro" id="IPR002606">
    <property type="entry name" value="Riboflavin_kinase_bac"/>
</dbReference>
<dbReference type="FunFam" id="3.40.50.620:FF:000021">
    <property type="entry name" value="Riboflavin biosynthesis protein"/>
    <property type="match status" value="1"/>
</dbReference>
<dbReference type="EMBL" id="LIAV01000059">
    <property type="protein sequence ID" value="KRO40814.1"/>
    <property type="molecule type" value="Genomic_DNA"/>
</dbReference>
<dbReference type="GO" id="GO:0008531">
    <property type="term" value="F:riboflavin kinase activity"/>
    <property type="evidence" value="ECO:0007669"/>
    <property type="project" value="UniProtKB-UniRule"/>
</dbReference>
<dbReference type="SMART" id="SM00904">
    <property type="entry name" value="Flavokinase"/>
    <property type="match status" value="1"/>
</dbReference>
<dbReference type="SUPFAM" id="SSF52374">
    <property type="entry name" value="Nucleotidylyl transferase"/>
    <property type="match status" value="1"/>
</dbReference>
<evidence type="ECO:0000256" key="4">
    <source>
        <dbReference type="ARBA" id="ARBA00022630"/>
    </source>
</evidence>
<dbReference type="InterPro" id="IPR014729">
    <property type="entry name" value="Rossmann-like_a/b/a_fold"/>
</dbReference>
<evidence type="ECO:0000256" key="1">
    <source>
        <dbReference type="ARBA" id="ARBA00002121"/>
    </source>
</evidence>
<comment type="function">
    <text evidence="1">Catalyzes the phosphorylation of riboflavin to FMN followed by the adenylation of FMN to FAD.</text>
</comment>
<gene>
    <name evidence="17" type="ORF">ABR63_06880</name>
</gene>
<dbReference type="CDD" id="cd02064">
    <property type="entry name" value="FAD_synthetase_N"/>
    <property type="match status" value="1"/>
</dbReference>
<dbReference type="UniPathway" id="UPA00276">
    <property type="reaction ID" value="UER00406"/>
</dbReference>
<evidence type="ECO:0000256" key="8">
    <source>
        <dbReference type="ARBA" id="ARBA00022741"/>
    </source>
</evidence>
<comment type="pathway">
    <text evidence="2 15">Cofactor biosynthesis; FAD biosynthesis; FAD from FMN: step 1/1.</text>
</comment>
<dbReference type="InterPro" id="IPR023465">
    <property type="entry name" value="Riboflavin_kinase_dom_sf"/>
</dbReference>
<sequence length="314" mass="35174">MYLIRGIGNLSSFKSKFSNQVMSGTIGNFDGLHAGHQAILNQVKDKAQESGSSSLVFFTEPHASEYFALEQASTEPPPRICPWREKVKLLTNFGIDFAFFLQFNRSLKTMTPELFLEQVLSQVNLKHLIIGDDFRFGAKRAGDFELLKEWGAANDTEVIAHSTVSFQDERISSTRIRAALLESDFILAEQLLGRPYTFSGKVVFGQQIGRSIGIPTANLWIPKQRLPIAGVYAVTCSIEGKTHKGIANMGIRPTVGGTKPVLEVHIFDFNEMVYGKRLTVEFKNKLRDEKKFDNIAVLKEQILTDISKAKKILE</sequence>
<dbReference type="InterPro" id="IPR015864">
    <property type="entry name" value="FAD_synthase"/>
</dbReference>
<evidence type="ECO:0000256" key="12">
    <source>
        <dbReference type="ARBA" id="ARBA00023268"/>
    </source>
</evidence>
<evidence type="ECO:0000313" key="18">
    <source>
        <dbReference type="Proteomes" id="UP000050874"/>
    </source>
</evidence>
<dbReference type="InterPro" id="IPR015865">
    <property type="entry name" value="Riboflavin_kinase_bac/euk"/>
</dbReference>
<dbReference type="Gene3D" id="2.40.30.30">
    <property type="entry name" value="Riboflavin kinase-like"/>
    <property type="match status" value="1"/>
</dbReference>
<evidence type="ECO:0000256" key="7">
    <source>
        <dbReference type="ARBA" id="ARBA00022695"/>
    </source>
</evidence>
<dbReference type="PIRSF" id="PIRSF004491">
    <property type="entry name" value="FAD_Synth"/>
    <property type="match status" value="1"/>
</dbReference>
<evidence type="ECO:0000256" key="14">
    <source>
        <dbReference type="ARBA" id="ARBA00049494"/>
    </source>
</evidence>
<evidence type="ECO:0000256" key="2">
    <source>
        <dbReference type="ARBA" id="ARBA00004726"/>
    </source>
</evidence>
<dbReference type="EC" id="2.7.7.2" evidence="15"/>
<dbReference type="GO" id="GO:0006747">
    <property type="term" value="P:FAD biosynthetic process"/>
    <property type="evidence" value="ECO:0007669"/>
    <property type="project" value="UniProtKB-UniRule"/>
</dbReference>
<keyword evidence="7 15" id="KW-0548">Nucleotidyltransferase</keyword>
<keyword evidence="11 15" id="KW-0067">ATP-binding</keyword>
<keyword evidence="4 15" id="KW-0285">Flavoprotein</keyword>
<reference evidence="18" key="1">
    <citation type="submission" date="2015-10" db="EMBL/GenBank/DDBJ databases">
        <title>Metagenome-Assembled Genomes uncover a global brackish microbiome.</title>
        <authorList>
            <person name="Hugerth L.W."/>
            <person name="Larsson J."/>
            <person name="Alneberg J."/>
            <person name="Lindh M.V."/>
            <person name="Legrand C."/>
            <person name="Pinhassi J."/>
            <person name="Andersson A."/>
        </authorList>
    </citation>
    <scope>NUCLEOTIDE SEQUENCE [LARGE SCALE GENOMIC DNA]</scope>
</reference>
<evidence type="ECO:0000256" key="5">
    <source>
        <dbReference type="ARBA" id="ARBA00022643"/>
    </source>
</evidence>
<comment type="caution">
    <text evidence="17">The sequence shown here is derived from an EMBL/GenBank/DDBJ whole genome shotgun (WGS) entry which is preliminary data.</text>
</comment>
<dbReference type="Proteomes" id="UP000050874">
    <property type="component" value="Unassembled WGS sequence"/>
</dbReference>
<dbReference type="UniPathway" id="UPA00277">
    <property type="reaction ID" value="UER00407"/>
</dbReference>
<keyword evidence="10 15" id="KW-0274">FAD</keyword>
<comment type="similarity">
    <text evidence="15">Belongs to the ribF family.</text>
</comment>
<keyword evidence="8 15" id="KW-0547">Nucleotide-binding</keyword>
<evidence type="ECO:0000256" key="3">
    <source>
        <dbReference type="ARBA" id="ARBA00005201"/>
    </source>
</evidence>
<dbReference type="Pfam" id="PF06574">
    <property type="entry name" value="FAD_syn"/>
    <property type="match status" value="1"/>
</dbReference>
<evidence type="ECO:0000256" key="6">
    <source>
        <dbReference type="ARBA" id="ARBA00022679"/>
    </source>
</evidence>
<dbReference type="InterPro" id="IPR023468">
    <property type="entry name" value="Riboflavin_kinase"/>
</dbReference>
<dbReference type="NCBIfam" id="NF004162">
    <property type="entry name" value="PRK05627.1-5"/>
    <property type="match status" value="1"/>
</dbReference>
<evidence type="ECO:0000256" key="11">
    <source>
        <dbReference type="ARBA" id="ARBA00022840"/>
    </source>
</evidence>
<feature type="domain" description="Riboflavin kinase" evidence="16">
    <location>
        <begin position="191"/>
        <end position="314"/>
    </location>
</feature>
<dbReference type="GO" id="GO:0005524">
    <property type="term" value="F:ATP binding"/>
    <property type="evidence" value="ECO:0007669"/>
    <property type="project" value="UniProtKB-UniRule"/>
</dbReference>
<organism evidence="17 18">
    <name type="scientific">SAR86 cluster bacterium BACL1 MAG-120920-bin57</name>
    <dbReference type="NCBI Taxonomy" id="1655571"/>
    <lineage>
        <taxon>Bacteria</taxon>
        <taxon>Pseudomonadati</taxon>
        <taxon>Pseudomonadota</taxon>
        <taxon>Gammaproteobacteria</taxon>
        <taxon>SAR86 cluster</taxon>
    </lineage>
</organism>
<evidence type="ECO:0000256" key="10">
    <source>
        <dbReference type="ARBA" id="ARBA00022827"/>
    </source>
</evidence>
<proteinExistence type="inferred from homology"/>
<keyword evidence="9 15" id="KW-0418">Kinase</keyword>
<dbReference type="SUPFAM" id="SSF82114">
    <property type="entry name" value="Riboflavin kinase-like"/>
    <property type="match status" value="1"/>
</dbReference>
<dbReference type="EC" id="2.7.1.26" evidence="15"/>
<keyword evidence="5 15" id="KW-0288">FMN</keyword>
<dbReference type="NCBIfam" id="NF004163">
    <property type="entry name" value="PRK05627.1-6"/>
    <property type="match status" value="1"/>
</dbReference>